<comment type="caution">
    <text evidence="9">The sequence shown here is derived from an EMBL/GenBank/DDBJ whole genome shotgun (WGS) entry which is preliminary data.</text>
</comment>
<dbReference type="InterPro" id="IPR036291">
    <property type="entry name" value="NAD(P)-bd_dom_sf"/>
</dbReference>
<dbReference type="PANTHER" id="PTHR43715:SF1">
    <property type="entry name" value="GDP-MANNOSE 4,6 DEHYDRATASE"/>
    <property type="match status" value="1"/>
</dbReference>
<dbReference type="GO" id="GO:0008446">
    <property type="term" value="F:GDP-mannose 4,6-dehydratase activity"/>
    <property type="evidence" value="ECO:0007669"/>
    <property type="project" value="UniProtKB-UniRule"/>
</dbReference>
<dbReference type="NCBIfam" id="TIGR01472">
    <property type="entry name" value="gmd"/>
    <property type="match status" value="1"/>
</dbReference>
<evidence type="ECO:0000256" key="3">
    <source>
        <dbReference type="ARBA" id="ARBA00009263"/>
    </source>
</evidence>
<dbReference type="EC" id="4.2.1.47" evidence="4 7"/>
<name>A0A150XHJ9_9BACT</name>
<dbReference type="SUPFAM" id="SSF51735">
    <property type="entry name" value="NAD(P)-binding Rossmann-fold domains"/>
    <property type="match status" value="1"/>
</dbReference>
<evidence type="ECO:0000256" key="4">
    <source>
        <dbReference type="ARBA" id="ARBA00011989"/>
    </source>
</evidence>
<dbReference type="GO" id="GO:0070401">
    <property type="term" value="F:NADP+ binding"/>
    <property type="evidence" value="ECO:0007669"/>
    <property type="project" value="UniProtKB-UniRule"/>
</dbReference>
<dbReference type="FunFam" id="3.40.50.720:FF:000924">
    <property type="entry name" value="GDP-mannose 4,6 dehydratase"/>
    <property type="match status" value="1"/>
</dbReference>
<dbReference type="CDD" id="cd05260">
    <property type="entry name" value="GDP_MD_SDR_e"/>
    <property type="match status" value="1"/>
</dbReference>
<protein>
    <recommendedName>
        <fullName evidence="4 7">GDP-mannose 4,6-dehydratase</fullName>
        <ecNumber evidence="4 7">4.2.1.47</ecNumber>
    </recommendedName>
    <alternativeName>
        <fullName evidence="7">GDP-D-mannose dehydratase</fullName>
    </alternativeName>
</protein>
<dbReference type="PANTHER" id="PTHR43715">
    <property type="entry name" value="GDP-MANNOSE 4,6-DEHYDRATASE"/>
    <property type="match status" value="1"/>
</dbReference>
<dbReference type="OrthoDB" id="9779041at2"/>
<keyword evidence="10" id="KW-1185">Reference proteome</keyword>
<comment type="cofactor">
    <cofactor evidence="2 7">
        <name>NADP(+)</name>
        <dbReference type="ChEBI" id="CHEBI:58349"/>
    </cofactor>
</comment>
<keyword evidence="5 7" id="KW-0456">Lyase</keyword>
<dbReference type="STRING" id="333140.AWW68_05315"/>
<dbReference type="Proteomes" id="UP000075606">
    <property type="component" value="Unassembled WGS sequence"/>
</dbReference>
<feature type="domain" description="NAD(P)-binding" evidence="8">
    <location>
        <begin position="5"/>
        <end position="334"/>
    </location>
</feature>
<evidence type="ECO:0000313" key="9">
    <source>
        <dbReference type="EMBL" id="KYG78187.1"/>
    </source>
</evidence>
<evidence type="ECO:0000256" key="5">
    <source>
        <dbReference type="ARBA" id="ARBA00023239"/>
    </source>
</evidence>
<evidence type="ECO:0000313" key="10">
    <source>
        <dbReference type="Proteomes" id="UP000075606"/>
    </source>
</evidence>
<evidence type="ECO:0000256" key="1">
    <source>
        <dbReference type="ARBA" id="ARBA00000188"/>
    </source>
</evidence>
<comment type="catalytic activity">
    <reaction evidence="1 7">
        <text>GDP-alpha-D-mannose = GDP-4-dehydro-alpha-D-rhamnose + H2O</text>
        <dbReference type="Rhea" id="RHEA:23820"/>
        <dbReference type="ChEBI" id="CHEBI:15377"/>
        <dbReference type="ChEBI" id="CHEBI:57527"/>
        <dbReference type="ChEBI" id="CHEBI:57964"/>
        <dbReference type="EC" id="4.2.1.47"/>
    </reaction>
</comment>
<comment type="caution">
    <text evidence="7">Lacks conserved residue(s) required for the propagation of feature annotation.</text>
</comment>
<dbReference type="Gene3D" id="3.90.25.10">
    <property type="entry name" value="UDP-galactose 4-epimerase, domain 1"/>
    <property type="match status" value="1"/>
</dbReference>
<dbReference type="InterPro" id="IPR016040">
    <property type="entry name" value="NAD(P)-bd_dom"/>
</dbReference>
<comment type="similarity">
    <text evidence="3 7">Belongs to the NAD(P)-dependent epimerase/dehydratase family. GDP-mannose 4,6-dehydratase subfamily.</text>
</comment>
<proteinExistence type="inferred from homology"/>
<gene>
    <name evidence="7" type="primary">gmd</name>
    <name evidence="9" type="ORF">AWW68_05315</name>
</gene>
<dbReference type="AlphaFoldDB" id="A0A150XHJ9"/>
<comment type="function">
    <text evidence="6 7">Catalyzes the conversion of GDP-D-mannose to GDP-4-dehydro-6-deoxy-D-mannose.</text>
</comment>
<dbReference type="Pfam" id="PF16363">
    <property type="entry name" value="GDP_Man_Dehyd"/>
    <property type="match status" value="1"/>
</dbReference>
<evidence type="ECO:0000256" key="7">
    <source>
        <dbReference type="HAMAP-Rule" id="MF_00955"/>
    </source>
</evidence>
<organism evidence="9 10">
    <name type="scientific">Roseivirga spongicola</name>
    <dbReference type="NCBI Taxonomy" id="333140"/>
    <lineage>
        <taxon>Bacteria</taxon>
        <taxon>Pseudomonadati</taxon>
        <taxon>Bacteroidota</taxon>
        <taxon>Cytophagia</taxon>
        <taxon>Cytophagales</taxon>
        <taxon>Roseivirgaceae</taxon>
        <taxon>Roseivirga</taxon>
    </lineage>
</organism>
<evidence type="ECO:0000256" key="2">
    <source>
        <dbReference type="ARBA" id="ARBA00001937"/>
    </source>
</evidence>
<dbReference type="InterPro" id="IPR006368">
    <property type="entry name" value="GDP_Man_deHydtase"/>
</dbReference>
<dbReference type="Gene3D" id="3.40.50.720">
    <property type="entry name" value="NAD(P)-binding Rossmann-like Domain"/>
    <property type="match status" value="1"/>
</dbReference>
<dbReference type="GO" id="GO:0042351">
    <property type="term" value="P:'de novo' GDP-L-fucose biosynthetic process"/>
    <property type="evidence" value="ECO:0007669"/>
    <property type="project" value="TreeGrafter"/>
</dbReference>
<evidence type="ECO:0000256" key="6">
    <source>
        <dbReference type="ARBA" id="ARBA00059383"/>
    </source>
</evidence>
<reference evidence="9 10" key="1">
    <citation type="submission" date="2016-01" db="EMBL/GenBank/DDBJ databases">
        <title>Genome sequencing of Roseivirga spongicola UST030701-084.</title>
        <authorList>
            <person name="Selvaratnam C."/>
            <person name="Thevarajoo S."/>
            <person name="Goh K.M."/>
            <person name="Ee R."/>
            <person name="Chan K.-G."/>
            <person name="Chong C.S."/>
        </authorList>
    </citation>
    <scope>NUCLEOTIDE SEQUENCE [LARGE SCALE GENOMIC DNA]</scope>
    <source>
        <strain evidence="9 10">UST030701-084</strain>
    </source>
</reference>
<evidence type="ECO:0000259" key="8">
    <source>
        <dbReference type="Pfam" id="PF16363"/>
    </source>
</evidence>
<sequence length="342" mass="39079">MKRALITGITGQDGSYLAEFLLNKGYEVHGLVRRASLEQKLRIDHLYKDPHKKSNFKVHYGDITDSMNVTRLIQQIEPDEIYNLAAQSHVRVSFEIPEYTANADGLGTMRVLEAIRISGLTEKTRVYQASTSELYGKVQAVPQNEETPFYPRSPYGVAKIYAYWLTVNYREAYGMFASNGILFNHESPRRGNSFVTKKIAMAASQIKKGEREKLYLGNLDAKRDWGYAKEYVESMWHILQHHEGDDFVIATGETHSVREFVELAFGHAGIELDWEGEGVDEKGVDRKTGKVIVAIDPWYFRPTEVDLLIGDGTKAKKLLNWEPKVKFEELVGIMMEHELRQV</sequence>
<keyword evidence="7" id="KW-0521">NADP</keyword>
<accession>A0A150XHJ9</accession>
<dbReference type="EMBL" id="LRPC01000001">
    <property type="protein sequence ID" value="KYG78187.1"/>
    <property type="molecule type" value="Genomic_DNA"/>
</dbReference>
<dbReference type="RefSeq" id="WP_068217421.1">
    <property type="nucleotide sequence ID" value="NZ_CP139724.1"/>
</dbReference>
<dbReference type="HAMAP" id="MF_00955">
    <property type="entry name" value="GDP_Man_dehydratase"/>
    <property type="match status" value="1"/>
</dbReference>